<feature type="compositionally biased region" description="Low complexity" evidence="1">
    <location>
        <begin position="208"/>
        <end position="229"/>
    </location>
</feature>
<evidence type="ECO:0008006" key="4">
    <source>
        <dbReference type="Google" id="ProtNLM"/>
    </source>
</evidence>
<proteinExistence type="predicted"/>
<dbReference type="EMBL" id="JNBY01000115">
    <property type="protein sequence ID" value="KDN82243.1"/>
    <property type="molecule type" value="Genomic_DNA"/>
</dbReference>
<name>A0A066YLB3_9ACTN</name>
<dbReference type="Proteomes" id="UP000027178">
    <property type="component" value="Unassembled WGS sequence"/>
</dbReference>
<evidence type="ECO:0000313" key="2">
    <source>
        <dbReference type="EMBL" id="KDN82243.1"/>
    </source>
</evidence>
<reference evidence="2 3" key="1">
    <citation type="submission" date="2014-05" db="EMBL/GenBank/DDBJ databases">
        <title>Draft Genome Sequence of Kitasatospora cheerisanensis KCTC 2395.</title>
        <authorList>
            <person name="Nam D.H."/>
        </authorList>
    </citation>
    <scope>NUCLEOTIDE SEQUENCE [LARGE SCALE GENOMIC DNA]</scope>
    <source>
        <strain evidence="2 3">KCTC 2395</strain>
    </source>
</reference>
<evidence type="ECO:0000313" key="3">
    <source>
        <dbReference type="Proteomes" id="UP000027178"/>
    </source>
</evidence>
<comment type="caution">
    <text evidence="2">The sequence shown here is derived from an EMBL/GenBank/DDBJ whole genome shotgun (WGS) entry which is preliminary data.</text>
</comment>
<organism evidence="2 3">
    <name type="scientific">Kitasatospora cheerisanensis KCTC 2395</name>
    <dbReference type="NCBI Taxonomy" id="1348663"/>
    <lineage>
        <taxon>Bacteria</taxon>
        <taxon>Bacillati</taxon>
        <taxon>Actinomycetota</taxon>
        <taxon>Actinomycetes</taxon>
        <taxon>Kitasatosporales</taxon>
        <taxon>Streptomycetaceae</taxon>
        <taxon>Kitasatospora</taxon>
    </lineage>
</organism>
<feature type="region of interest" description="Disordered" evidence="1">
    <location>
        <begin position="208"/>
        <end position="239"/>
    </location>
</feature>
<dbReference type="PATRIC" id="fig|1348663.4.peg.5757"/>
<dbReference type="HOGENOM" id="CLU_085079_0_0_11"/>
<keyword evidence="3" id="KW-1185">Reference proteome</keyword>
<accession>A0A066YLB3</accession>
<dbReference type="eggNOG" id="COG2114">
    <property type="taxonomic scope" value="Bacteria"/>
</dbReference>
<evidence type="ECO:0000256" key="1">
    <source>
        <dbReference type="SAM" id="MobiDB-lite"/>
    </source>
</evidence>
<gene>
    <name evidence="2" type="ORF">KCH_59520</name>
</gene>
<sequence>MVRGDGQAATDHQEVRMEWELGYRAVLAVDIERSAGRGDPALLAIREALRAMLREAVERSRIDWEACRVDDLGDGLRVTAPPGVRKTALVHPLFDELAARLRAHNRLAGPLTSIRVRTALHAGDVRLGPDGETAGRPLEVLARLLDAPAVRSALAEAPESVAVLALSEHFHEETVQPGHPGIEPEDYRRVAVRNKEFTSSAWIRTAAPAAQDAPGTDPATATATAAAPAVAPPAGPSRMTNRATGHGVVYAVQNGVQHITTTRP</sequence>
<dbReference type="AlphaFoldDB" id="A0A066YLB3"/>
<protein>
    <recommendedName>
        <fullName evidence="4">Guanylate cyclase domain-containing protein</fullName>
    </recommendedName>
</protein>